<dbReference type="EMBL" id="CP046172">
    <property type="protein sequence ID" value="QIS11904.1"/>
    <property type="molecule type" value="Genomic_DNA"/>
</dbReference>
<proteinExistence type="predicted"/>
<reference evidence="1 2" key="1">
    <citation type="journal article" date="2019" name="ACS Chem. Biol.">
        <title>Identification and Mobilization of a Cryptic Antibiotic Biosynthesis Gene Locus from a Human-Pathogenic Nocardia Isolate.</title>
        <authorList>
            <person name="Herisse M."/>
            <person name="Ishida K."/>
            <person name="Porter J.L."/>
            <person name="Howden B."/>
            <person name="Hertweck C."/>
            <person name="Stinear T.P."/>
            <person name="Pidot S.J."/>
        </authorList>
    </citation>
    <scope>NUCLEOTIDE SEQUENCE [LARGE SCALE GENOMIC DNA]</scope>
    <source>
        <strain evidence="1 2">AUSMDU00012717</strain>
    </source>
</reference>
<dbReference type="Proteomes" id="UP000503540">
    <property type="component" value="Chromosome"/>
</dbReference>
<keyword evidence="2" id="KW-1185">Reference proteome</keyword>
<evidence type="ECO:0000313" key="2">
    <source>
        <dbReference type="Proteomes" id="UP000503540"/>
    </source>
</evidence>
<organism evidence="1 2">
    <name type="scientific">Nocardia arthritidis</name>
    <dbReference type="NCBI Taxonomy" id="228602"/>
    <lineage>
        <taxon>Bacteria</taxon>
        <taxon>Bacillati</taxon>
        <taxon>Actinomycetota</taxon>
        <taxon>Actinomycetes</taxon>
        <taxon>Mycobacteriales</taxon>
        <taxon>Nocardiaceae</taxon>
        <taxon>Nocardia</taxon>
    </lineage>
</organism>
<dbReference type="RefSeq" id="WP_167474661.1">
    <property type="nucleotide sequence ID" value="NZ_CP046172.1"/>
</dbReference>
<gene>
    <name evidence="1" type="ORF">F5544_20195</name>
</gene>
<sequence length="161" mass="18194">MTEVDVTVGDEQLPEPITNARLTELVADPGCPYITVSRGDDEYIQARLLDDGVYELEYREAADHFQVYTPDPVLVRDTMWSWIDGDDRWRKTVAWYRIDPAILELSALRGELTDMLDGIAALRDLSRESYAFGDATLDDAFARIDEIAAMEPGSDEDDEVD</sequence>
<evidence type="ECO:0000313" key="1">
    <source>
        <dbReference type="EMBL" id="QIS11904.1"/>
    </source>
</evidence>
<protein>
    <submittedName>
        <fullName evidence="1">Uncharacterized protein</fullName>
    </submittedName>
</protein>
<accession>A0A6G9YFF0</accession>
<name>A0A6G9YFF0_9NOCA</name>
<dbReference type="KEGG" id="nah:F5544_20195"/>
<dbReference type="AlphaFoldDB" id="A0A6G9YFF0"/>